<dbReference type="AlphaFoldDB" id="A0AAP0R5R4"/>
<keyword evidence="2" id="KW-1185">Reference proteome</keyword>
<dbReference type="EMBL" id="JBBPBK010000014">
    <property type="protein sequence ID" value="KAK9270030.1"/>
    <property type="molecule type" value="Genomic_DNA"/>
</dbReference>
<reference evidence="1 2" key="1">
    <citation type="journal article" date="2024" name="Plant J.">
        <title>Genome sequences and population genomics reveal climatic adaptation and genomic divergence between two closely related sweetgum species.</title>
        <authorList>
            <person name="Xu W.Q."/>
            <person name="Ren C.Q."/>
            <person name="Zhang X.Y."/>
            <person name="Comes H.P."/>
            <person name="Liu X.H."/>
            <person name="Li Y.G."/>
            <person name="Kettle C.J."/>
            <person name="Jalonen R."/>
            <person name="Gaisberger H."/>
            <person name="Ma Y.Z."/>
            <person name="Qiu Y.X."/>
        </authorList>
    </citation>
    <scope>NUCLEOTIDE SEQUENCE [LARGE SCALE GENOMIC DNA]</scope>
    <source>
        <strain evidence="1">Hangzhou</strain>
    </source>
</reference>
<evidence type="ECO:0000313" key="2">
    <source>
        <dbReference type="Proteomes" id="UP001415857"/>
    </source>
</evidence>
<protein>
    <submittedName>
        <fullName evidence="1">Uncharacterized protein</fullName>
    </submittedName>
</protein>
<dbReference type="PANTHER" id="PTHR34282:SF1">
    <property type="entry name" value="DUF3741 DOMAIN-CONTAINING PROTEIN"/>
    <property type="match status" value="1"/>
</dbReference>
<organism evidence="1 2">
    <name type="scientific">Liquidambar formosana</name>
    <name type="common">Formosan gum</name>
    <dbReference type="NCBI Taxonomy" id="63359"/>
    <lineage>
        <taxon>Eukaryota</taxon>
        <taxon>Viridiplantae</taxon>
        <taxon>Streptophyta</taxon>
        <taxon>Embryophyta</taxon>
        <taxon>Tracheophyta</taxon>
        <taxon>Spermatophyta</taxon>
        <taxon>Magnoliopsida</taxon>
        <taxon>eudicotyledons</taxon>
        <taxon>Gunneridae</taxon>
        <taxon>Pentapetalae</taxon>
        <taxon>Saxifragales</taxon>
        <taxon>Altingiaceae</taxon>
        <taxon>Liquidambar</taxon>
    </lineage>
</organism>
<sequence>MLERDLQNRDPDVNCMWDFGWNEMMFAFLEKDDVIRDVEKLLLNGLIDEIARDFLHVSVSI</sequence>
<dbReference type="PANTHER" id="PTHR34282">
    <property type="entry name" value="OS01G0228800 PROTEIN-RELATED"/>
    <property type="match status" value="1"/>
</dbReference>
<gene>
    <name evidence="1" type="ORF">L1049_025603</name>
</gene>
<comment type="caution">
    <text evidence="1">The sequence shown here is derived from an EMBL/GenBank/DDBJ whole genome shotgun (WGS) entry which is preliminary data.</text>
</comment>
<proteinExistence type="predicted"/>
<name>A0AAP0R5R4_LIQFO</name>
<evidence type="ECO:0000313" key="1">
    <source>
        <dbReference type="EMBL" id="KAK9270030.1"/>
    </source>
</evidence>
<accession>A0AAP0R5R4</accession>
<dbReference type="Proteomes" id="UP001415857">
    <property type="component" value="Unassembled WGS sequence"/>
</dbReference>